<dbReference type="SMART" id="SM00184">
    <property type="entry name" value="RING"/>
    <property type="match status" value="1"/>
</dbReference>
<feature type="region of interest" description="Disordered" evidence="2">
    <location>
        <begin position="164"/>
        <end position="188"/>
    </location>
</feature>
<evidence type="ECO:0000313" key="4">
    <source>
        <dbReference type="EMBL" id="KAF3337146.1"/>
    </source>
</evidence>
<reference evidence="4" key="1">
    <citation type="submission" date="2020-01" db="EMBL/GenBank/DDBJ databases">
        <title>Genome sequence of Kobresia littledalei, the first chromosome-level genome in the family Cyperaceae.</title>
        <authorList>
            <person name="Qu G."/>
        </authorList>
    </citation>
    <scope>NUCLEOTIDE SEQUENCE</scope>
    <source>
        <strain evidence="4">C.B.Clarke</strain>
        <tissue evidence="4">Leaf</tissue>
    </source>
</reference>
<dbReference type="Gene3D" id="3.30.40.10">
    <property type="entry name" value="Zinc/RING finger domain, C3HC4 (zinc finger)"/>
    <property type="match status" value="1"/>
</dbReference>
<sequence length="288" mass="31663">MNNRDPRRVTLSQQLTMESDFDSPNIRSLPNRNPAGHWDGTAPSLRTSSGRTLFDIIQQDDNWKPVKDRLRLQRVGAAFSGVPSPRDEAPAPTLRYPIDTAPTSLTNGVGGSRTAFGGAQSLRRNTTLARSMTRSVTVQPSSVLSMGNNPGVGEIVITEITDVTDDPDEMEQDNGKEEEQAKEDASGQGGMSLMALLEQTDTHWGDGGPEETDELNFQDDDEMEIDDDEKADAEGIYHVCCVCMVRHKGAAFIPCGHTFCRLCSRELWVSRGNCPLCNGFIQEILDIF</sequence>
<evidence type="ECO:0000256" key="2">
    <source>
        <dbReference type="SAM" id="MobiDB-lite"/>
    </source>
</evidence>
<keyword evidence="5" id="KW-1185">Reference proteome</keyword>
<dbReference type="InterPro" id="IPR001841">
    <property type="entry name" value="Znf_RING"/>
</dbReference>
<dbReference type="SUPFAM" id="SSF57850">
    <property type="entry name" value="RING/U-box"/>
    <property type="match status" value="1"/>
</dbReference>
<keyword evidence="1" id="KW-0863">Zinc-finger</keyword>
<dbReference type="CDD" id="cd16449">
    <property type="entry name" value="RING-HC"/>
    <property type="match status" value="1"/>
</dbReference>
<evidence type="ECO:0000313" key="5">
    <source>
        <dbReference type="Proteomes" id="UP000623129"/>
    </source>
</evidence>
<evidence type="ECO:0000256" key="1">
    <source>
        <dbReference type="PROSITE-ProRule" id="PRU00175"/>
    </source>
</evidence>
<dbReference type="AlphaFoldDB" id="A0A833RJR9"/>
<dbReference type="PANTHER" id="PTHR46629">
    <property type="entry name" value="OS01G0917900 PROTEIN"/>
    <property type="match status" value="1"/>
</dbReference>
<dbReference type="InterPro" id="IPR013083">
    <property type="entry name" value="Znf_RING/FYVE/PHD"/>
</dbReference>
<gene>
    <name evidence="4" type="ORF">FCM35_KLT17733</name>
</gene>
<proteinExistence type="predicted"/>
<dbReference type="GO" id="GO:0008270">
    <property type="term" value="F:zinc ion binding"/>
    <property type="evidence" value="ECO:0007669"/>
    <property type="project" value="UniProtKB-KW"/>
</dbReference>
<name>A0A833RJR9_9POAL</name>
<feature type="domain" description="RING-type" evidence="3">
    <location>
        <begin position="240"/>
        <end position="278"/>
    </location>
</feature>
<protein>
    <submittedName>
        <fullName evidence="4">Zinc finger, C3HC4 type (RING finger)</fullName>
    </submittedName>
</protein>
<dbReference type="OrthoDB" id="1711136at2759"/>
<accession>A0A833RJR9</accession>
<feature type="region of interest" description="Disordered" evidence="2">
    <location>
        <begin position="1"/>
        <end position="44"/>
    </location>
</feature>
<dbReference type="Pfam" id="PF13920">
    <property type="entry name" value="zf-C3HC4_3"/>
    <property type="match status" value="1"/>
</dbReference>
<feature type="compositionally biased region" description="Basic and acidic residues" evidence="2">
    <location>
        <begin position="173"/>
        <end position="185"/>
    </location>
</feature>
<organism evidence="4 5">
    <name type="scientific">Carex littledalei</name>
    <dbReference type="NCBI Taxonomy" id="544730"/>
    <lineage>
        <taxon>Eukaryota</taxon>
        <taxon>Viridiplantae</taxon>
        <taxon>Streptophyta</taxon>
        <taxon>Embryophyta</taxon>
        <taxon>Tracheophyta</taxon>
        <taxon>Spermatophyta</taxon>
        <taxon>Magnoliopsida</taxon>
        <taxon>Liliopsida</taxon>
        <taxon>Poales</taxon>
        <taxon>Cyperaceae</taxon>
        <taxon>Cyperoideae</taxon>
        <taxon>Cariceae</taxon>
        <taxon>Carex</taxon>
        <taxon>Carex subgen. Euthyceras</taxon>
    </lineage>
</organism>
<dbReference type="Proteomes" id="UP000623129">
    <property type="component" value="Unassembled WGS sequence"/>
</dbReference>
<dbReference type="PROSITE" id="PS50089">
    <property type="entry name" value="ZF_RING_2"/>
    <property type="match status" value="1"/>
</dbReference>
<keyword evidence="1" id="KW-0479">Metal-binding</keyword>
<comment type="caution">
    <text evidence="4">The sequence shown here is derived from an EMBL/GenBank/DDBJ whole genome shotgun (WGS) entry which is preliminary data.</text>
</comment>
<keyword evidence="1" id="KW-0862">Zinc</keyword>
<evidence type="ECO:0000259" key="3">
    <source>
        <dbReference type="PROSITE" id="PS50089"/>
    </source>
</evidence>
<dbReference type="EMBL" id="SWLB01000006">
    <property type="protein sequence ID" value="KAF3337146.1"/>
    <property type="molecule type" value="Genomic_DNA"/>
</dbReference>